<gene>
    <name evidence="1" type="ORF">Tdes44962_MAKER06824</name>
</gene>
<reference evidence="1 2" key="1">
    <citation type="journal article" date="2018" name="IMA Fungus">
        <title>IMA Genome-F 10: Nine draft genome sequences of Claviceps purpurea s.lat., including C. arundinis, C. humidiphila, and C. cf. spartinae, pseudomolecules for the pitch canker pathogen Fusarium circinatum, draft genome of Davidsoniella eucalypti, Grosmannia galeiformis, Quambalaria eucalypti, and Teratosphaeria destructans.</title>
        <authorList>
            <person name="Wingfield B.D."/>
            <person name="Liu M."/>
            <person name="Nguyen H.D."/>
            <person name="Lane F.A."/>
            <person name="Morgan S.W."/>
            <person name="De Vos L."/>
            <person name="Wilken P.M."/>
            <person name="Duong T.A."/>
            <person name="Aylward J."/>
            <person name="Coetzee M.P."/>
            <person name="Dadej K."/>
            <person name="De Beer Z.W."/>
            <person name="Findlay W."/>
            <person name="Havenga M."/>
            <person name="Kolarik M."/>
            <person name="Menzies J.G."/>
            <person name="Naidoo K."/>
            <person name="Pochopski O."/>
            <person name="Shoukouhi P."/>
            <person name="Santana Q.C."/>
            <person name="Seifert K.A."/>
            <person name="Soal N."/>
            <person name="Steenkamp E.T."/>
            <person name="Tatham C.T."/>
            <person name="van der Nest M.A."/>
            <person name="Wingfield M.J."/>
        </authorList>
    </citation>
    <scope>NUCLEOTIDE SEQUENCE [LARGE SCALE GENOMIC DNA]</scope>
    <source>
        <strain evidence="1">CMW44962</strain>
    </source>
</reference>
<dbReference type="AlphaFoldDB" id="A0A9W7W6K5"/>
<comment type="caution">
    <text evidence="1">The sequence shown here is derived from an EMBL/GenBank/DDBJ whole genome shotgun (WGS) entry which is preliminary data.</text>
</comment>
<keyword evidence="2" id="KW-1185">Reference proteome</keyword>
<accession>A0A9W7W6K5</accession>
<organism evidence="1 2">
    <name type="scientific">Teratosphaeria destructans</name>
    <dbReference type="NCBI Taxonomy" id="418781"/>
    <lineage>
        <taxon>Eukaryota</taxon>
        <taxon>Fungi</taxon>
        <taxon>Dikarya</taxon>
        <taxon>Ascomycota</taxon>
        <taxon>Pezizomycotina</taxon>
        <taxon>Dothideomycetes</taxon>
        <taxon>Dothideomycetidae</taxon>
        <taxon>Mycosphaerellales</taxon>
        <taxon>Teratosphaeriaceae</taxon>
        <taxon>Teratosphaeria</taxon>
    </lineage>
</organism>
<name>A0A9W7W6K5_9PEZI</name>
<protein>
    <submittedName>
        <fullName evidence="1">Uncharacterized protein</fullName>
    </submittedName>
</protein>
<reference evidence="1 2" key="2">
    <citation type="journal article" date="2021" name="Curr. Genet.">
        <title>Genetic response to nitrogen starvation in the aggressive Eucalyptus foliar pathogen Teratosphaeria destructans.</title>
        <authorList>
            <person name="Havenga M."/>
            <person name="Wingfield B.D."/>
            <person name="Wingfield M.J."/>
            <person name="Dreyer L.L."/>
            <person name="Roets F."/>
            <person name="Aylward J."/>
        </authorList>
    </citation>
    <scope>NUCLEOTIDE SEQUENCE [LARGE SCALE GENOMIC DNA]</scope>
    <source>
        <strain evidence="1">CMW44962</strain>
    </source>
</reference>
<evidence type="ECO:0000313" key="1">
    <source>
        <dbReference type="EMBL" id="KAH9845179.1"/>
    </source>
</evidence>
<dbReference type="EMBL" id="RIBY02000125">
    <property type="protein sequence ID" value="KAH9845179.1"/>
    <property type="molecule type" value="Genomic_DNA"/>
</dbReference>
<proteinExistence type="predicted"/>
<dbReference type="Proteomes" id="UP001138500">
    <property type="component" value="Unassembled WGS sequence"/>
</dbReference>
<evidence type="ECO:0000313" key="2">
    <source>
        <dbReference type="Proteomes" id="UP001138500"/>
    </source>
</evidence>
<sequence length="128" mass="14279">MKKAVVSSWVLQKKREKQEGENSVGWAHQKAGSAKSRCTAGLPSQYSRKALLLRLHSPQMLHRTPALNPPYARWTQRCVPKSKMGRSWRAVMPSQRYLVESPSTVGVVKTWGGPQLDDAPAITIECVP</sequence>